<dbReference type="NCBIfam" id="TIGR02595">
    <property type="entry name" value="PEP_CTERM"/>
    <property type="match status" value="1"/>
</dbReference>
<feature type="transmembrane region" description="Helical" evidence="1">
    <location>
        <begin position="193"/>
        <end position="214"/>
    </location>
</feature>
<evidence type="ECO:0000313" key="4">
    <source>
        <dbReference type="Proteomes" id="UP000536835"/>
    </source>
</evidence>
<organism evidence="3 4">
    <name type="scientific">Parvularcula mediterranea</name>
    <dbReference type="NCBI Taxonomy" id="2732508"/>
    <lineage>
        <taxon>Bacteria</taxon>
        <taxon>Pseudomonadati</taxon>
        <taxon>Pseudomonadota</taxon>
        <taxon>Alphaproteobacteria</taxon>
        <taxon>Parvularculales</taxon>
        <taxon>Parvularculaceae</taxon>
        <taxon>Parvularcula</taxon>
    </lineage>
</organism>
<comment type="caution">
    <text evidence="3">The sequence shown here is derived from an EMBL/GenBank/DDBJ whole genome shotgun (WGS) entry which is preliminary data.</text>
</comment>
<proteinExistence type="predicted"/>
<evidence type="ECO:0000256" key="2">
    <source>
        <dbReference type="SAM" id="SignalP"/>
    </source>
</evidence>
<sequence length="219" mass="23422">MRKFLAAAASAALCVMSAASAATFHSGSFHLWSGGSGGYVGNVTNNLGDVIDLYVYASTERYGAFTPISSGLVRWSSGLGIDRGENSPQHAVDGRGRNEALIFQARDRATGDIKAVRWDSVLFGWEGDRRTDFDVWTSQAGYVDLSRVADEVPVRVNQTQLLGYVASTIAIHADGRHDYFKLKKIAASALDEVVVPVPGALSLMLAGLGGIAAMRRRKA</sequence>
<keyword evidence="1" id="KW-0472">Membrane</keyword>
<protein>
    <submittedName>
        <fullName evidence="3">PEP-CTERM sorting domain-containing protein</fullName>
    </submittedName>
</protein>
<keyword evidence="2" id="KW-0732">Signal</keyword>
<feature type="signal peptide" evidence="2">
    <location>
        <begin position="1"/>
        <end position="21"/>
    </location>
</feature>
<reference evidence="3 4" key="1">
    <citation type="submission" date="2020-05" db="EMBL/GenBank/DDBJ databases">
        <title>Parvularcula mediterraneae sp. nov., isolated from polypropylene straw from shallow seawater of the seashore of Laganas in Zakynthos island, Greece.</title>
        <authorList>
            <person name="Szabo I."/>
            <person name="Al-Omari J."/>
            <person name="Rado J."/>
            <person name="Szerdahelyi G.S."/>
        </authorList>
    </citation>
    <scope>NUCLEOTIDE SEQUENCE [LARGE SCALE GENOMIC DNA]</scope>
    <source>
        <strain evidence="3 4">ZS-1/3</strain>
    </source>
</reference>
<keyword evidence="4" id="KW-1185">Reference proteome</keyword>
<keyword evidence="1" id="KW-1133">Transmembrane helix</keyword>
<evidence type="ECO:0000313" key="3">
    <source>
        <dbReference type="EMBL" id="NNU15917.1"/>
    </source>
</evidence>
<feature type="chain" id="PRO_5030832069" evidence="2">
    <location>
        <begin position="22"/>
        <end position="219"/>
    </location>
</feature>
<keyword evidence="1" id="KW-0812">Transmembrane</keyword>
<dbReference type="Proteomes" id="UP000536835">
    <property type="component" value="Unassembled WGS sequence"/>
</dbReference>
<dbReference type="AlphaFoldDB" id="A0A7Y3RKU1"/>
<dbReference type="EMBL" id="JABFCX010000002">
    <property type="protein sequence ID" value="NNU15917.1"/>
    <property type="molecule type" value="Genomic_DNA"/>
</dbReference>
<dbReference type="RefSeq" id="WP_173197745.1">
    <property type="nucleotide sequence ID" value="NZ_JABFCX010000002.1"/>
</dbReference>
<accession>A0A7Y3RKU1</accession>
<dbReference type="InterPro" id="IPR013424">
    <property type="entry name" value="Ice-binding_C"/>
</dbReference>
<name>A0A7Y3RKU1_9PROT</name>
<evidence type="ECO:0000256" key="1">
    <source>
        <dbReference type="SAM" id="Phobius"/>
    </source>
</evidence>
<gene>
    <name evidence="3" type="ORF">HK107_06220</name>
</gene>